<comment type="caution">
    <text evidence="2">The sequence shown here is derived from an EMBL/GenBank/DDBJ whole genome shotgun (WGS) entry which is preliminary data.</text>
</comment>
<protein>
    <submittedName>
        <fullName evidence="2">Uncharacterized protein</fullName>
    </submittedName>
</protein>
<evidence type="ECO:0000313" key="2">
    <source>
        <dbReference type="EMBL" id="KAF9071472.1"/>
    </source>
</evidence>
<proteinExistence type="predicted"/>
<dbReference type="Proteomes" id="UP000772434">
    <property type="component" value="Unassembled WGS sequence"/>
</dbReference>
<evidence type="ECO:0000313" key="3">
    <source>
        <dbReference type="Proteomes" id="UP000772434"/>
    </source>
</evidence>
<feature type="compositionally biased region" description="Basic and acidic residues" evidence="1">
    <location>
        <begin position="18"/>
        <end position="29"/>
    </location>
</feature>
<organism evidence="2 3">
    <name type="scientific">Rhodocollybia butyracea</name>
    <dbReference type="NCBI Taxonomy" id="206335"/>
    <lineage>
        <taxon>Eukaryota</taxon>
        <taxon>Fungi</taxon>
        <taxon>Dikarya</taxon>
        <taxon>Basidiomycota</taxon>
        <taxon>Agaricomycotina</taxon>
        <taxon>Agaricomycetes</taxon>
        <taxon>Agaricomycetidae</taxon>
        <taxon>Agaricales</taxon>
        <taxon>Marasmiineae</taxon>
        <taxon>Omphalotaceae</taxon>
        <taxon>Rhodocollybia</taxon>
    </lineage>
</organism>
<dbReference type="EMBL" id="JADNRY010000032">
    <property type="protein sequence ID" value="KAF9071472.1"/>
    <property type="molecule type" value="Genomic_DNA"/>
</dbReference>
<feature type="region of interest" description="Disordered" evidence="1">
    <location>
        <begin position="1"/>
        <end position="29"/>
    </location>
</feature>
<sequence>MYLYNDVVQNKQSKKKDKKPDNKSGHSDIARAYRFERVDNISEHYSFTAFKPWPFDIQVHSKSGISYNA</sequence>
<reference evidence="2" key="1">
    <citation type="submission" date="2020-11" db="EMBL/GenBank/DDBJ databases">
        <authorList>
            <consortium name="DOE Joint Genome Institute"/>
            <person name="Ahrendt S."/>
            <person name="Riley R."/>
            <person name="Andreopoulos W."/>
            <person name="Labutti K."/>
            <person name="Pangilinan J."/>
            <person name="Ruiz-Duenas F.J."/>
            <person name="Barrasa J.M."/>
            <person name="Sanchez-Garcia M."/>
            <person name="Camarero S."/>
            <person name="Miyauchi S."/>
            <person name="Serrano A."/>
            <person name="Linde D."/>
            <person name="Babiker R."/>
            <person name="Drula E."/>
            <person name="Ayuso-Fernandez I."/>
            <person name="Pacheco R."/>
            <person name="Padilla G."/>
            <person name="Ferreira P."/>
            <person name="Barriuso J."/>
            <person name="Kellner H."/>
            <person name="Castanera R."/>
            <person name="Alfaro M."/>
            <person name="Ramirez L."/>
            <person name="Pisabarro A.G."/>
            <person name="Kuo A."/>
            <person name="Tritt A."/>
            <person name="Lipzen A."/>
            <person name="He G."/>
            <person name="Yan M."/>
            <person name="Ng V."/>
            <person name="Cullen D."/>
            <person name="Martin F."/>
            <person name="Rosso M.-N."/>
            <person name="Henrissat B."/>
            <person name="Hibbett D."/>
            <person name="Martinez A.T."/>
            <person name="Grigoriev I.V."/>
        </authorList>
    </citation>
    <scope>NUCLEOTIDE SEQUENCE</scope>
    <source>
        <strain evidence="2">AH 40177</strain>
    </source>
</reference>
<gene>
    <name evidence="2" type="ORF">BDP27DRAFT_1322197</name>
</gene>
<keyword evidence="3" id="KW-1185">Reference proteome</keyword>
<dbReference type="AlphaFoldDB" id="A0A9P5PZR2"/>
<evidence type="ECO:0000256" key="1">
    <source>
        <dbReference type="SAM" id="MobiDB-lite"/>
    </source>
</evidence>
<name>A0A9P5PZR2_9AGAR</name>
<accession>A0A9P5PZR2</accession>